<sequence length="77" mass="8781">MSYGSNKSYFASAIVQLDRPDVSKALNSSLYEKSGWEANISFRSIPIGETVIKAWIYEPDIKQFVRLNNKPKIQIVE</sequence>
<gene>
    <name evidence="1" type="ORF">WA1_34440</name>
</gene>
<dbReference type="STRING" id="128403.WA1_34440"/>
<evidence type="ECO:0000313" key="1">
    <source>
        <dbReference type="EMBL" id="KYC39086.1"/>
    </source>
</evidence>
<protein>
    <submittedName>
        <fullName evidence="1">Uncharacterized protein</fullName>
    </submittedName>
</protein>
<comment type="caution">
    <text evidence="1">The sequence shown here is derived from an EMBL/GenBank/DDBJ whole genome shotgun (WGS) entry which is preliminary data.</text>
</comment>
<evidence type="ECO:0000313" key="2">
    <source>
        <dbReference type="Proteomes" id="UP000076925"/>
    </source>
</evidence>
<keyword evidence="2" id="KW-1185">Reference proteome</keyword>
<dbReference type="AlphaFoldDB" id="A0A139X346"/>
<name>A0A139X346_9CYAN</name>
<accession>A0A139X346</accession>
<dbReference type="EMBL" id="ANNX02000036">
    <property type="protein sequence ID" value="KYC39086.1"/>
    <property type="molecule type" value="Genomic_DNA"/>
</dbReference>
<dbReference type="Proteomes" id="UP000076925">
    <property type="component" value="Unassembled WGS sequence"/>
</dbReference>
<proteinExistence type="predicted"/>
<reference evidence="1 2" key="1">
    <citation type="journal article" date="2013" name="Genome Biol. Evol.">
        <title>Genomes of Stigonematalean cyanobacteria (subsection V) and the evolution of oxygenic photosynthesis from prokaryotes to plastids.</title>
        <authorList>
            <person name="Dagan T."/>
            <person name="Roettger M."/>
            <person name="Stucken K."/>
            <person name="Landan G."/>
            <person name="Koch R."/>
            <person name="Major P."/>
            <person name="Gould S.B."/>
            <person name="Goremykin V.V."/>
            <person name="Rippka R."/>
            <person name="Tandeau de Marsac N."/>
            <person name="Gugger M."/>
            <person name="Lockhart P.J."/>
            <person name="Allen J.F."/>
            <person name="Brune I."/>
            <person name="Maus I."/>
            <person name="Puhler A."/>
            <person name="Martin W.F."/>
        </authorList>
    </citation>
    <scope>NUCLEOTIDE SEQUENCE [LARGE SCALE GENOMIC DNA]</scope>
    <source>
        <strain evidence="1 2">PCC 7110</strain>
    </source>
</reference>
<organism evidence="1 2">
    <name type="scientific">Scytonema hofmannii PCC 7110</name>
    <dbReference type="NCBI Taxonomy" id="128403"/>
    <lineage>
        <taxon>Bacteria</taxon>
        <taxon>Bacillati</taxon>
        <taxon>Cyanobacteriota</taxon>
        <taxon>Cyanophyceae</taxon>
        <taxon>Nostocales</taxon>
        <taxon>Scytonemataceae</taxon>
        <taxon>Scytonema</taxon>
    </lineage>
</organism>